<gene>
    <name evidence="2" type="ORF">LELG_01787</name>
</gene>
<keyword evidence="3" id="KW-1185">Reference proteome</keyword>
<feature type="transmembrane region" description="Helical" evidence="1">
    <location>
        <begin position="66"/>
        <end position="84"/>
    </location>
</feature>
<reference evidence="2 3" key="1">
    <citation type="journal article" date="2009" name="Nature">
        <title>Evolution of pathogenicity and sexual reproduction in eight Candida genomes.</title>
        <authorList>
            <person name="Butler G."/>
            <person name="Rasmussen M.D."/>
            <person name="Lin M.F."/>
            <person name="Santos M.A."/>
            <person name="Sakthikumar S."/>
            <person name="Munro C.A."/>
            <person name="Rheinbay E."/>
            <person name="Grabherr M."/>
            <person name="Forche A."/>
            <person name="Reedy J.L."/>
            <person name="Agrafioti I."/>
            <person name="Arnaud M.B."/>
            <person name="Bates S."/>
            <person name="Brown A.J."/>
            <person name="Brunke S."/>
            <person name="Costanzo M.C."/>
            <person name="Fitzpatrick D.A."/>
            <person name="de Groot P.W."/>
            <person name="Harris D."/>
            <person name="Hoyer L.L."/>
            <person name="Hube B."/>
            <person name="Klis F.M."/>
            <person name="Kodira C."/>
            <person name="Lennard N."/>
            <person name="Logue M.E."/>
            <person name="Martin R."/>
            <person name="Neiman A.M."/>
            <person name="Nikolaou E."/>
            <person name="Quail M.A."/>
            <person name="Quinn J."/>
            <person name="Santos M.C."/>
            <person name="Schmitzberger F.F."/>
            <person name="Sherlock G."/>
            <person name="Shah P."/>
            <person name="Silverstein K.A."/>
            <person name="Skrzypek M.S."/>
            <person name="Soll D."/>
            <person name="Staggs R."/>
            <person name="Stansfield I."/>
            <person name="Stumpf M.P."/>
            <person name="Sudbery P.E."/>
            <person name="Srikantha T."/>
            <person name="Zeng Q."/>
            <person name="Berman J."/>
            <person name="Berriman M."/>
            <person name="Heitman J."/>
            <person name="Gow N.A."/>
            <person name="Lorenz M.C."/>
            <person name="Birren B.W."/>
            <person name="Kellis M."/>
            <person name="Cuomo C.A."/>
        </authorList>
    </citation>
    <scope>NUCLEOTIDE SEQUENCE [LARGE SCALE GENOMIC DNA]</scope>
    <source>
        <strain evidence="3">ATCC 11503 / BCRC 21390 / CBS 2605 / JCM 1781 / NBRC 1676 / NRRL YB-4239</strain>
    </source>
</reference>
<dbReference type="Proteomes" id="UP000001996">
    <property type="component" value="Unassembled WGS sequence"/>
</dbReference>
<evidence type="ECO:0000313" key="3">
    <source>
        <dbReference type="Proteomes" id="UP000001996"/>
    </source>
</evidence>
<proteinExistence type="predicted"/>
<keyword evidence="1" id="KW-0812">Transmembrane</keyword>
<accession>A5DWQ0</accession>
<dbReference type="InParanoid" id="A5DWQ0"/>
<evidence type="ECO:0000256" key="1">
    <source>
        <dbReference type="SAM" id="Phobius"/>
    </source>
</evidence>
<evidence type="ECO:0000313" key="2">
    <source>
        <dbReference type="EMBL" id="EDK43608.1"/>
    </source>
</evidence>
<dbReference type="VEuPathDB" id="FungiDB:LELG_01787"/>
<keyword evidence="1" id="KW-1133">Transmembrane helix</keyword>
<dbReference type="OrthoDB" id="10648724at2759"/>
<organism evidence="2 3">
    <name type="scientific">Lodderomyces elongisporus (strain ATCC 11503 / CBS 2605 / JCM 1781 / NBRC 1676 / NRRL YB-4239)</name>
    <name type="common">Yeast</name>
    <name type="synonym">Saccharomyces elongisporus</name>
    <dbReference type="NCBI Taxonomy" id="379508"/>
    <lineage>
        <taxon>Eukaryota</taxon>
        <taxon>Fungi</taxon>
        <taxon>Dikarya</taxon>
        <taxon>Ascomycota</taxon>
        <taxon>Saccharomycotina</taxon>
        <taxon>Pichiomycetes</taxon>
        <taxon>Debaryomycetaceae</taxon>
        <taxon>Candida/Lodderomyces clade</taxon>
        <taxon>Lodderomyces</taxon>
    </lineage>
</organism>
<protein>
    <submittedName>
        <fullName evidence="2">Uncharacterized protein</fullName>
    </submittedName>
</protein>
<sequence length="152" mass="17438">MSKMSNYGDSASMLQLYIYIYIRIHLYSTSRKSSVAMYTKIIIKKKKRTRNFSYFSISNHIFDKKLFALILLLLAFRSLIFLHLRKFSFLISSRFLFGSIMFQSHSGYSESSKATGSSPFLNTFKFNTVPALQDDSTLLVFGTASIASFLNL</sequence>
<name>A5DWQ0_LODEL</name>
<dbReference type="AlphaFoldDB" id="A5DWQ0"/>
<keyword evidence="1" id="KW-0472">Membrane</keyword>
<dbReference type="HOGENOM" id="CLU_1722705_0_0_1"/>
<dbReference type="EMBL" id="CH981525">
    <property type="protein sequence ID" value="EDK43608.1"/>
    <property type="molecule type" value="Genomic_DNA"/>
</dbReference>